<organism evidence="1 2">
    <name type="scientific">Streptomyces doebereineriae</name>
    <dbReference type="NCBI Taxonomy" id="3075528"/>
    <lineage>
        <taxon>Bacteria</taxon>
        <taxon>Bacillati</taxon>
        <taxon>Actinomycetota</taxon>
        <taxon>Actinomycetes</taxon>
        <taxon>Kitasatosporales</taxon>
        <taxon>Streptomycetaceae</taxon>
        <taxon>Streptomyces</taxon>
    </lineage>
</organism>
<sequence>MTPGLVAQTGLPTTPPKQISPVYCDLHATHREEAERLFSL</sequence>
<evidence type="ECO:0000313" key="1">
    <source>
        <dbReference type="EMBL" id="MDT0484360.1"/>
    </source>
</evidence>
<reference evidence="2" key="1">
    <citation type="submission" date="2023-07" db="EMBL/GenBank/DDBJ databases">
        <title>30 novel species of actinomycetes from the DSMZ collection.</title>
        <authorList>
            <person name="Nouioui I."/>
        </authorList>
    </citation>
    <scope>NUCLEOTIDE SEQUENCE [LARGE SCALE GENOMIC DNA]</scope>
    <source>
        <strain evidence="2">DSM 41640</strain>
    </source>
</reference>
<comment type="caution">
    <text evidence="1">The sequence shown here is derived from an EMBL/GenBank/DDBJ whole genome shotgun (WGS) entry which is preliminary data.</text>
</comment>
<dbReference type="RefSeq" id="WP_311717220.1">
    <property type="nucleotide sequence ID" value="NZ_JAVREZ010000011.1"/>
</dbReference>
<gene>
    <name evidence="1" type="ORF">RNB18_29825</name>
</gene>
<dbReference type="Proteomes" id="UP001183824">
    <property type="component" value="Unassembled WGS sequence"/>
</dbReference>
<protein>
    <submittedName>
        <fullName evidence="1">Uncharacterized protein</fullName>
    </submittedName>
</protein>
<accession>A0ABU2VGJ3</accession>
<proteinExistence type="predicted"/>
<keyword evidence="2" id="KW-1185">Reference proteome</keyword>
<name>A0ABU2VGJ3_9ACTN</name>
<evidence type="ECO:0000313" key="2">
    <source>
        <dbReference type="Proteomes" id="UP001183824"/>
    </source>
</evidence>
<dbReference type="EMBL" id="JAVREZ010000011">
    <property type="protein sequence ID" value="MDT0484360.1"/>
    <property type="molecule type" value="Genomic_DNA"/>
</dbReference>